<feature type="compositionally biased region" description="Polar residues" evidence="1">
    <location>
        <begin position="54"/>
        <end position="63"/>
    </location>
</feature>
<dbReference type="Proteomes" id="UP000258707">
    <property type="component" value="Chromosome"/>
</dbReference>
<evidence type="ECO:0000313" key="2">
    <source>
        <dbReference type="EMBL" id="AXR76975.1"/>
    </source>
</evidence>
<proteinExistence type="predicted"/>
<dbReference type="AlphaFoldDB" id="A0A346PBT0"/>
<gene>
    <name evidence="2" type="ORF">AArc1_0631</name>
</gene>
<organism evidence="2 3">
    <name type="scientific">Natrarchaeobaculum sulfurireducens</name>
    <dbReference type="NCBI Taxonomy" id="2044521"/>
    <lineage>
        <taxon>Archaea</taxon>
        <taxon>Methanobacteriati</taxon>
        <taxon>Methanobacteriota</taxon>
        <taxon>Stenosarchaea group</taxon>
        <taxon>Halobacteria</taxon>
        <taxon>Halobacteriales</taxon>
        <taxon>Natrialbaceae</taxon>
        <taxon>Natrarchaeobaculum</taxon>
    </lineage>
</organism>
<reference evidence="3" key="1">
    <citation type="submission" date="2017-10" db="EMBL/GenBank/DDBJ databases">
        <title>Phenotypic and genomic properties of facultatively anaerobic sulfur-reducing natronoarchaea from hypersaline soda lakes.</title>
        <authorList>
            <person name="Sorokin D.Y."/>
            <person name="Kublanov I.V."/>
            <person name="Roman P."/>
            <person name="Sinninghe Damste J.S."/>
            <person name="Golyshin P.N."/>
            <person name="Rojo D."/>
            <person name="Ciordia S."/>
            <person name="Mena Md.C."/>
            <person name="Ferrer M."/>
            <person name="Messina E."/>
            <person name="Smedile F."/>
            <person name="La Spada G."/>
            <person name="La Cono V."/>
            <person name="Yakimov M.M."/>
        </authorList>
    </citation>
    <scope>NUCLEOTIDE SEQUENCE [LARGE SCALE GENOMIC DNA]</scope>
    <source>
        <strain evidence="3">AArc1</strain>
    </source>
</reference>
<sequence>MNETCPEQRHDSTDSKRRVMDDSRHLLNRGRNSQLPVTTVLSYWIGEKSRTVFGSLSDNTNPVDSGGGVGRCGSVPPERFVSSRCTRK</sequence>
<evidence type="ECO:0000313" key="3">
    <source>
        <dbReference type="Proteomes" id="UP000258707"/>
    </source>
</evidence>
<dbReference type="EMBL" id="CP024047">
    <property type="protein sequence ID" value="AXR76975.1"/>
    <property type="molecule type" value="Genomic_DNA"/>
</dbReference>
<protein>
    <submittedName>
        <fullName evidence="2">Uncharacterized protein</fullName>
    </submittedName>
</protein>
<name>A0A346PBT0_9EURY</name>
<feature type="region of interest" description="Disordered" evidence="1">
    <location>
        <begin position="54"/>
        <end position="75"/>
    </location>
</feature>
<accession>A0A346PBT0</accession>
<feature type="region of interest" description="Disordered" evidence="1">
    <location>
        <begin position="1"/>
        <end position="22"/>
    </location>
</feature>
<evidence type="ECO:0000256" key="1">
    <source>
        <dbReference type="SAM" id="MobiDB-lite"/>
    </source>
</evidence>
<dbReference type="KEGG" id="nan:AArc1_0631"/>